<reference evidence="1 2" key="1">
    <citation type="journal article" date="2007" name="Nature">
        <title>Evolution of genes and genomes on the Drosophila phylogeny.</title>
        <authorList>
            <consortium name="Drosophila 12 Genomes Consortium"/>
            <person name="Clark A.G."/>
            <person name="Eisen M.B."/>
            <person name="Smith D.R."/>
            <person name="Bergman C.M."/>
            <person name="Oliver B."/>
            <person name="Markow T.A."/>
            <person name="Kaufman T.C."/>
            <person name="Kellis M."/>
            <person name="Gelbart W."/>
            <person name="Iyer V.N."/>
            <person name="Pollard D.A."/>
            <person name="Sackton T.B."/>
            <person name="Larracuente A.M."/>
            <person name="Singh N.D."/>
            <person name="Abad J.P."/>
            <person name="Abt D.N."/>
            <person name="Adryan B."/>
            <person name="Aguade M."/>
            <person name="Akashi H."/>
            <person name="Anderson W.W."/>
            <person name="Aquadro C.F."/>
            <person name="Ardell D.H."/>
            <person name="Arguello R."/>
            <person name="Artieri C.G."/>
            <person name="Barbash D.A."/>
            <person name="Barker D."/>
            <person name="Barsanti P."/>
            <person name="Batterham P."/>
            <person name="Batzoglou S."/>
            <person name="Begun D."/>
            <person name="Bhutkar A."/>
            <person name="Blanco E."/>
            <person name="Bosak S.A."/>
            <person name="Bradley R.K."/>
            <person name="Brand A.D."/>
            <person name="Brent M.R."/>
            <person name="Brooks A.N."/>
            <person name="Brown R.H."/>
            <person name="Butlin R.K."/>
            <person name="Caggese C."/>
            <person name="Calvi B.R."/>
            <person name="Bernardo de Carvalho A."/>
            <person name="Caspi A."/>
            <person name="Castrezana S."/>
            <person name="Celniker S.E."/>
            <person name="Chang J.L."/>
            <person name="Chapple C."/>
            <person name="Chatterji S."/>
            <person name="Chinwalla A."/>
            <person name="Civetta A."/>
            <person name="Clifton S.W."/>
            <person name="Comeron J.M."/>
            <person name="Costello J.C."/>
            <person name="Coyne J.A."/>
            <person name="Daub J."/>
            <person name="David R.G."/>
            <person name="Delcher A.L."/>
            <person name="Delehaunty K."/>
            <person name="Do C.B."/>
            <person name="Ebling H."/>
            <person name="Edwards K."/>
            <person name="Eickbush T."/>
            <person name="Evans J.D."/>
            <person name="Filipski A."/>
            <person name="Findeiss S."/>
            <person name="Freyhult E."/>
            <person name="Fulton L."/>
            <person name="Fulton R."/>
            <person name="Garcia A.C."/>
            <person name="Gardiner A."/>
            <person name="Garfield D.A."/>
            <person name="Garvin B.E."/>
            <person name="Gibson G."/>
            <person name="Gilbert D."/>
            <person name="Gnerre S."/>
            <person name="Godfrey J."/>
            <person name="Good R."/>
            <person name="Gotea V."/>
            <person name="Gravely B."/>
            <person name="Greenberg A.J."/>
            <person name="Griffiths-Jones S."/>
            <person name="Gross S."/>
            <person name="Guigo R."/>
            <person name="Gustafson E.A."/>
            <person name="Haerty W."/>
            <person name="Hahn M.W."/>
            <person name="Halligan D.L."/>
            <person name="Halpern A.L."/>
            <person name="Halter G.M."/>
            <person name="Han M.V."/>
            <person name="Heger A."/>
            <person name="Hillier L."/>
            <person name="Hinrichs A.S."/>
            <person name="Holmes I."/>
            <person name="Hoskins R.A."/>
            <person name="Hubisz M.J."/>
            <person name="Hultmark D."/>
            <person name="Huntley M.A."/>
            <person name="Jaffe D.B."/>
            <person name="Jagadeeshan S."/>
            <person name="Jeck W.R."/>
            <person name="Johnson J."/>
            <person name="Jones C.D."/>
            <person name="Jordan W.C."/>
            <person name="Karpen G.H."/>
            <person name="Kataoka E."/>
            <person name="Keightley P.D."/>
            <person name="Kheradpour P."/>
            <person name="Kirkness E.F."/>
            <person name="Koerich L.B."/>
            <person name="Kristiansen K."/>
            <person name="Kudrna D."/>
            <person name="Kulathinal R.J."/>
            <person name="Kumar S."/>
            <person name="Kwok R."/>
            <person name="Lander E."/>
            <person name="Langley C.H."/>
            <person name="Lapoint R."/>
            <person name="Lazzaro B.P."/>
            <person name="Lee S.J."/>
            <person name="Levesque L."/>
            <person name="Li R."/>
            <person name="Lin C.F."/>
            <person name="Lin M.F."/>
            <person name="Lindblad-Toh K."/>
            <person name="Llopart A."/>
            <person name="Long M."/>
            <person name="Low L."/>
            <person name="Lozovsky E."/>
            <person name="Lu J."/>
            <person name="Luo M."/>
            <person name="Machado C.A."/>
            <person name="Makalowski W."/>
            <person name="Marzo M."/>
            <person name="Matsuda M."/>
            <person name="Matzkin L."/>
            <person name="McAllister B."/>
            <person name="McBride C.S."/>
            <person name="McKernan B."/>
            <person name="McKernan K."/>
            <person name="Mendez-Lago M."/>
            <person name="Minx P."/>
            <person name="Mollenhauer M.U."/>
            <person name="Montooth K."/>
            <person name="Mount S.M."/>
            <person name="Mu X."/>
            <person name="Myers E."/>
            <person name="Negre B."/>
            <person name="Newfeld S."/>
            <person name="Nielsen R."/>
            <person name="Noor M.A."/>
            <person name="O'Grady P."/>
            <person name="Pachter L."/>
            <person name="Papaceit M."/>
            <person name="Parisi M.J."/>
            <person name="Parisi M."/>
            <person name="Parts L."/>
            <person name="Pedersen J.S."/>
            <person name="Pesole G."/>
            <person name="Phillippy A.M."/>
            <person name="Ponting C.P."/>
            <person name="Pop M."/>
            <person name="Porcelli D."/>
            <person name="Powell J.R."/>
            <person name="Prohaska S."/>
            <person name="Pruitt K."/>
            <person name="Puig M."/>
            <person name="Quesneville H."/>
            <person name="Ram K.R."/>
            <person name="Rand D."/>
            <person name="Rasmussen M.D."/>
            <person name="Reed L.K."/>
            <person name="Reenan R."/>
            <person name="Reily A."/>
            <person name="Remington K.A."/>
            <person name="Rieger T.T."/>
            <person name="Ritchie M.G."/>
            <person name="Robin C."/>
            <person name="Rogers Y.H."/>
            <person name="Rohde C."/>
            <person name="Rozas J."/>
            <person name="Rubenfield M.J."/>
            <person name="Ruiz A."/>
            <person name="Russo S."/>
            <person name="Salzberg S.L."/>
            <person name="Sanchez-Gracia A."/>
            <person name="Saranga D.J."/>
            <person name="Sato H."/>
            <person name="Schaeffer S.W."/>
            <person name="Schatz M.C."/>
            <person name="Schlenke T."/>
            <person name="Schwartz R."/>
            <person name="Segarra C."/>
            <person name="Singh R.S."/>
            <person name="Sirot L."/>
            <person name="Sirota M."/>
            <person name="Sisneros N.B."/>
            <person name="Smith C.D."/>
            <person name="Smith T.F."/>
            <person name="Spieth J."/>
            <person name="Stage D.E."/>
            <person name="Stark A."/>
            <person name="Stephan W."/>
            <person name="Strausberg R.L."/>
            <person name="Strempel S."/>
            <person name="Sturgill D."/>
            <person name="Sutton G."/>
            <person name="Sutton G.G."/>
            <person name="Tao W."/>
            <person name="Teichmann S."/>
            <person name="Tobari Y.N."/>
            <person name="Tomimura Y."/>
            <person name="Tsolas J.M."/>
            <person name="Valente V.L."/>
            <person name="Venter E."/>
            <person name="Venter J.C."/>
            <person name="Vicario S."/>
            <person name="Vieira F.G."/>
            <person name="Vilella A.J."/>
            <person name="Villasante A."/>
            <person name="Walenz B."/>
            <person name="Wang J."/>
            <person name="Wasserman M."/>
            <person name="Watts T."/>
            <person name="Wilson D."/>
            <person name="Wilson R.K."/>
            <person name="Wing R.A."/>
            <person name="Wolfner M.F."/>
            <person name="Wong A."/>
            <person name="Wong G.K."/>
            <person name="Wu C.I."/>
            <person name="Wu G."/>
            <person name="Yamamoto D."/>
            <person name="Yang H.P."/>
            <person name="Yang S.P."/>
            <person name="Yorke J.A."/>
            <person name="Yoshida K."/>
            <person name="Zdobnov E."/>
            <person name="Zhang P."/>
            <person name="Zhang Y."/>
            <person name="Zimin A.V."/>
            <person name="Baldwin J."/>
            <person name="Abdouelleil A."/>
            <person name="Abdulkadir J."/>
            <person name="Abebe A."/>
            <person name="Abera B."/>
            <person name="Abreu J."/>
            <person name="Acer S.C."/>
            <person name="Aftuck L."/>
            <person name="Alexander A."/>
            <person name="An P."/>
            <person name="Anderson E."/>
            <person name="Anderson S."/>
            <person name="Arachi H."/>
            <person name="Azer M."/>
            <person name="Bachantsang P."/>
            <person name="Barry A."/>
            <person name="Bayul T."/>
            <person name="Berlin A."/>
            <person name="Bessette D."/>
            <person name="Bloom T."/>
            <person name="Blye J."/>
            <person name="Boguslavskiy L."/>
            <person name="Bonnet C."/>
            <person name="Boukhgalter B."/>
            <person name="Bourzgui I."/>
            <person name="Brown A."/>
            <person name="Cahill P."/>
            <person name="Channer S."/>
            <person name="Cheshatsang Y."/>
            <person name="Chuda L."/>
            <person name="Citroen M."/>
            <person name="Collymore A."/>
            <person name="Cooke P."/>
            <person name="Costello M."/>
            <person name="D'Aco K."/>
            <person name="Daza R."/>
            <person name="De Haan G."/>
            <person name="DeGray S."/>
            <person name="DeMaso C."/>
            <person name="Dhargay N."/>
            <person name="Dooley K."/>
            <person name="Dooley E."/>
            <person name="Doricent M."/>
            <person name="Dorje P."/>
            <person name="Dorjee K."/>
            <person name="Dupes A."/>
            <person name="Elong R."/>
            <person name="Falk J."/>
            <person name="Farina A."/>
            <person name="Faro S."/>
            <person name="Ferguson D."/>
            <person name="Fisher S."/>
            <person name="Foley C.D."/>
            <person name="Franke A."/>
            <person name="Friedrich D."/>
            <person name="Gadbois L."/>
            <person name="Gearin G."/>
            <person name="Gearin C.R."/>
            <person name="Giannoukos G."/>
            <person name="Goode T."/>
            <person name="Graham J."/>
            <person name="Grandbois E."/>
            <person name="Grewal S."/>
            <person name="Gyaltsen K."/>
            <person name="Hafez N."/>
            <person name="Hagos B."/>
            <person name="Hall J."/>
            <person name="Henson C."/>
            <person name="Hollinger A."/>
            <person name="Honan T."/>
            <person name="Huard M.D."/>
            <person name="Hughes L."/>
            <person name="Hurhula B."/>
            <person name="Husby M.E."/>
            <person name="Kamat A."/>
            <person name="Kanga B."/>
            <person name="Kashin S."/>
            <person name="Khazanovich D."/>
            <person name="Kisner P."/>
            <person name="Lance K."/>
            <person name="Lara M."/>
            <person name="Lee W."/>
            <person name="Lennon N."/>
            <person name="Letendre F."/>
            <person name="LeVine R."/>
            <person name="Lipovsky A."/>
            <person name="Liu X."/>
            <person name="Liu J."/>
            <person name="Liu S."/>
            <person name="Lokyitsang T."/>
            <person name="Lokyitsang Y."/>
            <person name="Lubonja R."/>
            <person name="Lui A."/>
            <person name="MacDonald P."/>
            <person name="Magnisalis V."/>
            <person name="Maru K."/>
            <person name="Matthews C."/>
            <person name="McCusker W."/>
            <person name="McDonough S."/>
            <person name="Mehta T."/>
            <person name="Meldrim J."/>
            <person name="Meneus L."/>
            <person name="Mihai O."/>
            <person name="Mihalev A."/>
            <person name="Mihova T."/>
            <person name="Mittelman R."/>
            <person name="Mlenga V."/>
            <person name="Montmayeur A."/>
            <person name="Mulrain L."/>
            <person name="Navidi A."/>
            <person name="Naylor J."/>
            <person name="Negash T."/>
            <person name="Nguyen T."/>
            <person name="Nguyen N."/>
            <person name="Nicol R."/>
            <person name="Norbu C."/>
            <person name="Norbu N."/>
            <person name="Novod N."/>
            <person name="O'Neill B."/>
            <person name="Osman S."/>
            <person name="Markiewicz E."/>
            <person name="Oyono O.L."/>
            <person name="Patti C."/>
            <person name="Phunkhang P."/>
            <person name="Pierre F."/>
            <person name="Priest M."/>
            <person name="Raghuraman S."/>
            <person name="Rege F."/>
            <person name="Reyes R."/>
            <person name="Rise C."/>
            <person name="Rogov P."/>
            <person name="Ross K."/>
            <person name="Ryan E."/>
            <person name="Settipalli S."/>
            <person name="Shea T."/>
            <person name="Sherpa N."/>
            <person name="Shi L."/>
            <person name="Shih D."/>
            <person name="Sparrow T."/>
            <person name="Spaulding J."/>
            <person name="Stalker J."/>
            <person name="Stange-Thomann N."/>
            <person name="Stavropoulos S."/>
            <person name="Stone C."/>
            <person name="Strader C."/>
            <person name="Tesfaye S."/>
            <person name="Thomson T."/>
            <person name="Thoulutsang Y."/>
            <person name="Thoulutsang D."/>
            <person name="Topham K."/>
            <person name="Topping I."/>
            <person name="Tsamla T."/>
            <person name="Vassiliev H."/>
            <person name="Vo A."/>
            <person name="Wangchuk T."/>
            <person name="Wangdi T."/>
            <person name="Weiand M."/>
            <person name="Wilkinson J."/>
            <person name="Wilson A."/>
            <person name="Yadav S."/>
            <person name="Young G."/>
            <person name="Yu Q."/>
            <person name="Zembek L."/>
            <person name="Zhong D."/>
            <person name="Zimmer A."/>
            <person name="Zwirko Z."/>
            <person name="Jaffe D.B."/>
            <person name="Alvarez P."/>
            <person name="Brockman W."/>
            <person name="Butler J."/>
            <person name="Chin C."/>
            <person name="Gnerre S."/>
            <person name="Grabherr M."/>
            <person name="Kleber M."/>
            <person name="Mauceli E."/>
            <person name="MacCallum I."/>
        </authorList>
    </citation>
    <scope>NUCLEOTIDE SEQUENCE [LARGE SCALE GENOMIC DNA]</scope>
    <source>
        <strain evidence="2">MSH-3 / Tucson 14011-0111.49</strain>
    </source>
</reference>
<accession>B4GSF0</accession>
<name>B4GSF0_DROPE</name>
<dbReference type="AlphaFoldDB" id="B4GSF0"/>
<dbReference type="OrthoDB" id="66418at2759"/>
<dbReference type="STRING" id="7234.B4GSF0"/>
<dbReference type="OMA" id="IGKHHRG"/>
<dbReference type="EMBL" id="CH479189">
    <property type="protein sequence ID" value="EDW25309.1"/>
    <property type="molecule type" value="Genomic_DNA"/>
</dbReference>
<gene>
    <name evidence="1" type="primary">Dper\GL26522</name>
    <name evidence="1" type="ORF">Dper_GL26522</name>
</gene>
<dbReference type="HOGENOM" id="CLU_133454_0_0_1"/>
<protein>
    <submittedName>
        <fullName evidence="1">GL26522</fullName>
    </submittedName>
</protein>
<proteinExistence type="predicted"/>
<sequence>MYHLQGEEQGEEVAPNKELEASVATFANHDSAGDNIDMEYQRFVDVTADCGMEKEIGKHHRGVSVFYQNRGVFHVVHNWPKVEENFVKALEFDCPNGMPYLSRGRAHTATVVLKEFLIPPYHNPYQR</sequence>
<evidence type="ECO:0000313" key="2">
    <source>
        <dbReference type="Proteomes" id="UP000008744"/>
    </source>
</evidence>
<evidence type="ECO:0000313" key="1">
    <source>
        <dbReference type="EMBL" id="EDW25309.1"/>
    </source>
</evidence>
<organism evidence="2">
    <name type="scientific">Drosophila persimilis</name>
    <name type="common">Fruit fly</name>
    <dbReference type="NCBI Taxonomy" id="7234"/>
    <lineage>
        <taxon>Eukaryota</taxon>
        <taxon>Metazoa</taxon>
        <taxon>Ecdysozoa</taxon>
        <taxon>Arthropoda</taxon>
        <taxon>Hexapoda</taxon>
        <taxon>Insecta</taxon>
        <taxon>Pterygota</taxon>
        <taxon>Neoptera</taxon>
        <taxon>Endopterygota</taxon>
        <taxon>Diptera</taxon>
        <taxon>Brachycera</taxon>
        <taxon>Muscomorpha</taxon>
        <taxon>Ephydroidea</taxon>
        <taxon>Drosophilidae</taxon>
        <taxon>Drosophila</taxon>
        <taxon>Sophophora</taxon>
    </lineage>
</organism>
<keyword evidence="2" id="KW-1185">Reference proteome</keyword>
<dbReference type="Proteomes" id="UP000008744">
    <property type="component" value="Unassembled WGS sequence"/>
</dbReference>
<dbReference type="PhylomeDB" id="B4GSF0"/>